<evidence type="ECO:0000256" key="4">
    <source>
        <dbReference type="ARBA" id="ARBA00022679"/>
    </source>
</evidence>
<dbReference type="Gene3D" id="1.10.1410.40">
    <property type="match status" value="1"/>
</dbReference>
<evidence type="ECO:0000256" key="7">
    <source>
        <dbReference type="ARBA" id="ARBA00022741"/>
    </source>
</evidence>
<feature type="domain" description="Mab-21-like nucleotidyltransferase" evidence="12">
    <location>
        <begin position="130"/>
        <end position="315"/>
    </location>
</feature>
<comment type="cofactor">
    <cofactor evidence="1">
        <name>Mn(2+)</name>
        <dbReference type="ChEBI" id="CHEBI:29035"/>
    </cofactor>
</comment>
<comment type="cofactor">
    <cofactor evidence="2">
        <name>Mg(2+)</name>
        <dbReference type="ChEBI" id="CHEBI:18420"/>
    </cofactor>
</comment>
<evidence type="ECO:0000256" key="11">
    <source>
        <dbReference type="ARBA" id="ARBA00023211"/>
    </source>
</evidence>
<evidence type="ECO:0000256" key="2">
    <source>
        <dbReference type="ARBA" id="ARBA00001946"/>
    </source>
</evidence>
<comment type="similarity">
    <text evidence="3">Belongs to the mab-21 family.</text>
</comment>
<keyword evidence="7" id="KW-0547">Nucleotide-binding</keyword>
<keyword evidence="9" id="KW-0460">Magnesium</keyword>
<dbReference type="GO" id="GO:0005524">
    <property type="term" value="F:ATP binding"/>
    <property type="evidence" value="ECO:0007669"/>
    <property type="project" value="UniProtKB-KW"/>
</dbReference>
<comment type="caution">
    <text evidence="14">The sequence shown here is derived from an EMBL/GenBank/DDBJ whole genome shotgun (WGS) entry which is preliminary data.</text>
</comment>
<dbReference type="Pfam" id="PF03281">
    <property type="entry name" value="Mab-21"/>
    <property type="match status" value="1"/>
</dbReference>
<keyword evidence="5" id="KW-0548">Nucleotidyltransferase</keyword>
<evidence type="ECO:0000256" key="9">
    <source>
        <dbReference type="ARBA" id="ARBA00022842"/>
    </source>
</evidence>
<evidence type="ECO:0000259" key="13">
    <source>
        <dbReference type="Pfam" id="PF20266"/>
    </source>
</evidence>
<evidence type="ECO:0000313" key="15">
    <source>
        <dbReference type="Proteomes" id="UP001258017"/>
    </source>
</evidence>
<dbReference type="SMART" id="SM01265">
    <property type="entry name" value="Mab-21"/>
    <property type="match status" value="1"/>
</dbReference>
<name>A0AAD9R980_9HYME</name>
<organism evidence="14 15">
    <name type="scientific">Odynerus spinipes</name>
    <dbReference type="NCBI Taxonomy" id="1348599"/>
    <lineage>
        <taxon>Eukaryota</taxon>
        <taxon>Metazoa</taxon>
        <taxon>Ecdysozoa</taxon>
        <taxon>Arthropoda</taxon>
        <taxon>Hexapoda</taxon>
        <taxon>Insecta</taxon>
        <taxon>Pterygota</taxon>
        <taxon>Neoptera</taxon>
        <taxon>Endopterygota</taxon>
        <taxon>Hymenoptera</taxon>
        <taxon>Apocrita</taxon>
        <taxon>Aculeata</taxon>
        <taxon>Vespoidea</taxon>
        <taxon>Vespidae</taxon>
        <taxon>Eumeninae</taxon>
        <taxon>Odynerus</taxon>
    </lineage>
</organism>
<dbReference type="GO" id="GO:0016779">
    <property type="term" value="F:nucleotidyltransferase activity"/>
    <property type="evidence" value="ECO:0007669"/>
    <property type="project" value="UniProtKB-KW"/>
</dbReference>
<sequence>MFIVQEEITFFKNLHRLGIVYNRNYPIKVLLLVIKELLLAILKVLFEPQPHHRSKEILLTIMEMSDISKYLNDDTVFNAINKQFVSLQQKDIKECNIHVQKVVNELVKRMSNADTFFKTVYQRILFGGSFYKGTKVGFPEEFDLNIIIKLPINYNLIKVESCQPGFVKIYSGLKPNELTDDLKVHRGLKKLLDQNMYLDQEKFRRWMESILTKTVAKLPGQDGCRLLYTDSKQYKICIRKNGPAFSLYIEIFDNKIICIDLVPVLELIQEVPNIRYNLRYFQKKNWFAVPKPLGDKGMYLYWRTSFYEQEKEILSKNGKIKPVFRQIKKLRDTQHWKHLASYYIETLLLHVLKENINLETKSCTFLFMMMLENLHIALKNKCIPYYWDTNYNLLSRLKYEEISNIEGRLRNIILKINRCIQNDPFVIASYILNAQELLILKYPQNKETLEDPQNRKSLECQHSSNNWNCAIL</sequence>
<proteinExistence type="inferred from homology"/>
<evidence type="ECO:0008006" key="16">
    <source>
        <dbReference type="Google" id="ProtNLM"/>
    </source>
</evidence>
<dbReference type="GO" id="GO:0046872">
    <property type="term" value="F:metal ion binding"/>
    <property type="evidence" value="ECO:0007669"/>
    <property type="project" value="UniProtKB-KW"/>
</dbReference>
<evidence type="ECO:0000313" key="14">
    <source>
        <dbReference type="EMBL" id="KAK2575427.1"/>
    </source>
</evidence>
<reference evidence="14" key="2">
    <citation type="journal article" date="2023" name="Commun. Biol.">
        <title>Intrasexual cuticular hydrocarbon dimorphism in a wasp sheds light on hydrocarbon biosynthesis genes in Hymenoptera.</title>
        <authorList>
            <person name="Moris V.C."/>
            <person name="Podsiadlowski L."/>
            <person name="Martin S."/>
            <person name="Oeyen J.P."/>
            <person name="Donath A."/>
            <person name="Petersen M."/>
            <person name="Wilbrandt J."/>
            <person name="Misof B."/>
            <person name="Liedtke D."/>
            <person name="Thamm M."/>
            <person name="Scheiner R."/>
            <person name="Schmitt T."/>
            <person name="Niehuis O."/>
        </authorList>
    </citation>
    <scope>NUCLEOTIDE SEQUENCE</scope>
    <source>
        <strain evidence="14">GBR_01_08_01A</strain>
    </source>
</reference>
<dbReference type="EMBL" id="JAIFRP010004416">
    <property type="protein sequence ID" value="KAK2575427.1"/>
    <property type="molecule type" value="Genomic_DNA"/>
</dbReference>
<evidence type="ECO:0000256" key="6">
    <source>
        <dbReference type="ARBA" id="ARBA00022723"/>
    </source>
</evidence>
<evidence type="ECO:0000256" key="5">
    <source>
        <dbReference type="ARBA" id="ARBA00022695"/>
    </source>
</evidence>
<dbReference type="GO" id="GO:0005525">
    <property type="term" value="F:GTP binding"/>
    <property type="evidence" value="ECO:0007669"/>
    <property type="project" value="UniProtKB-KW"/>
</dbReference>
<reference evidence="14" key="1">
    <citation type="submission" date="2021-08" db="EMBL/GenBank/DDBJ databases">
        <authorList>
            <person name="Misof B."/>
            <person name="Oliver O."/>
            <person name="Podsiadlowski L."/>
            <person name="Donath A."/>
            <person name="Peters R."/>
            <person name="Mayer C."/>
            <person name="Rust J."/>
            <person name="Gunkel S."/>
            <person name="Lesny P."/>
            <person name="Martin S."/>
            <person name="Oeyen J.P."/>
            <person name="Petersen M."/>
            <person name="Panagiotis P."/>
            <person name="Wilbrandt J."/>
            <person name="Tanja T."/>
        </authorList>
    </citation>
    <scope>NUCLEOTIDE SEQUENCE</scope>
    <source>
        <strain evidence="14">GBR_01_08_01A</strain>
        <tissue evidence="14">Thorax + abdomen</tissue>
    </source>
</reference>
<evidence type="ECO:0000256" key="1">
    <source>
        <dbReference type="ARBA" id="ARBA00001936"/>
    </source>
</evidence>
<dbReference type="PANTHER" id="PTHR10656:SF42">
    <property type="entry name" value="CYCLIC GMP-AMP SYNTHASE-LIKE PROTEIN-RELATED"/>
    <property type="match status" value="1"/>
</dbReference>
<feature type="domain" description="Mab-21-like HhH/H2TH-like" evidence="13">
    <location>
        <begin position="321"/>
        <end position="406"/>
    </location>
</feature>
<keyword evidence="6" id="KW-0479">Metal-binding</keyword>
<evidence type="ECO:0000256" key="8">
    <source>
        <dbReference type="ARBA" id="ARBA00022840"/>
    </source>
</evidence>
<keyword evidence="4" id="KW-0808">Transferase</keyword>
<evidence type="ECO:0000256" key="10">
    <source>
        <dbReference type="ARBA" id="ARBA00023134"/>
    </source>
</evidence>
<dbReference type="Gene3D" id="3.30.460.90">
    <property type="match status" value="1"/>
</dbReference>
<keyword evidence="11" id="KW-0464">Manganese</keyword>
<evidence type="ECO:0000259" key="12">
    <source>
        <dbReference type="Pfam" id="PF03281"/>
    </source>
</evidence>
<keyword evidence="10" id="KW-0342">GTP-binding</keyword>
<accession>A0AAD9R980</accession>
<protein>
    <recommendedName>
        <fullName evidence="16">Cyclic GMP-AMP synthase</fullName>
    </recommendedName>
</protein>
<dbReference type="AlphaFoldDB" id="A0AAD9R980"/>
<dbReference type="Proteomes" id="UP001258017">
    <property type="component" value="Unassembled WGS sequence"/>
</dbReference>
<evidence type="ECO:0000256" key="3">
    <source>
        <dbReference type="ARBA" id="ARBA00008307"/>
    </source>
</evidence>
<keyword evidence="8" id="KW-0067">ATP-binding</keyword>
<dbReference type="InterPro" id="IPR046903">
    <property type="entry name" value="Mab-21-like_nuc_Trfase"/>
</dbReference>
<keyword evidence="15" id="KW-1185">Reference proteome</keyword>
<dbReference type="Pfam" id="PF20266">
    <property type="entry name" value="Mab-21_C"/>
    <property type="match status" value="1"/>
</dbReference>
<dbReference type="InterPro" id="IPR046906">
    <property type="entry name" value="Mab-21_HhH/H2TH-like"/>
</dbReference>
<gene>
    <name evidence="14" type="ORF">KPH14_008336</name>
</gene>
<dbReference type="InterPro" id="IPR024810">
    <property type="entry name" value="MAB21L/cGLR"/>
</dbReference>
<dbReference type="PANTHER" id="PTHR10656">
    <property type="entry name" value="CELL FATE DETERMINING PROTEIN MAB21-RELATED"/>
    <property type="match status" value="1"/>
</dbReference>